<dbReference type="PANTHER" id="PTHR47204">
    <property type="entry name" value="OS02G0168900 PROTEIN"/>
    <property type="match status" value="1"/>
</dbReference>
<dbReference type="AlphaFoldDB" id="A0A2T3ABP6"/>
<reference evidence="2 3" key="1">
    <citation type="journal article" date="2018" name="Mycol. Prog.">
        <title>Coniella lustricola, a new species from submerged detritus.</title>
        <authorList>
            <person name="Raudabaugh D.B."/>
            <person name="Iturriaga T."/>
            <person name="Carver A."/>
            <person name="Mondo S."/>
            <person name="Pangilinan J."/>
            <person name="Lipzen A."/>
            <person name="He G."/>
            <person name="Amirebrahimi M."/>
            <person name="Grigoriev I.V."/>
            <person name="Miller A.N."/>
        </authorList>
    </citation>
    <scope>NUCLEOTIDE SEQUENCE [LARGE SCALE GENOMIC DNA]</scope>
    <source>
        <strain evidence="2 3">B22-T-1</strain>
    </source>
</reference>
<dbReference type="InParanoid" id="A0A2T3ABP6"/>
<dbReference type="PANTHER" id="PTHR47204:SF1">
    <property type="entry name" value="RIBONUCLEASE H2 SUBUNIT C"/>
    <property type="match status" value="1"/>
</dbReference>
<dbReference type="GO" id="GO:0032299">
    <property type="term" value="C:ribonuclease H2 complex"/>
    <property type="evidence" value="ECO:0007669"/>
    <property type="project" value="InterPro"/>
</dbReference>
<dbReference type="STRING" id="2025994.A0A2T3ABP6"/>
<evidence type="ECO:0000256" key="1">
    <source>
        <dbReference type="SAM" id="MobiDB-lite"/>
    </source>
</evidence>
<proteinExistence type="predicted"/>
<gene>
    <name evidence="2" type="ORF">BD289DRAFT_365819</name>
</gene>
<protein>
    <submittedName>
        <fullName evidence="2">Ribonuclease H1/H2 small subunit</fullName>
    </submittedName>
</protein>
<dbReference type="OrthoDB" id="6222486at2759"/>
<accession>A0A2T3ABP6</accession>
<dbReference type="Proteomes" id="UP000241462">
    <property type="component" value="Unassembled WGS sequence"/>
</dbReference>
<feature type="region of interest" description="Disordered" evidence="1">
    <location>
        <begin position="80"/>
        <end position="103"/>
    </location>
</feature>
<organism evidence="2 3">
    <name type="scientific">Coniella lustricola</name>
    <dbReference type="NCBI Taxonomy" id="2025994"/>
    <lineage>
        <taxon>Eukaryota</taxon>
        <taxon>Fungi</taxon>
        <taxon>Dikarya</taxon>
        <taxon>Ascomycota</taxon>
        <taxon>Pezizomycotina</taxon>
        <taxon>Sordariomycetes</taxon>
        <taxon>Sordariomycetidae</taxon>
        <taxon>Diaporthales</taxon>
        <taxon>Schizoparmaceae</taxon>
        <taxon>Coniella</taxon>
    </lineage>
</organism>
<keyword evidence="3" id="KW-1185">Reference proteome</keyword>
<evidence type="ECO:0000313" key="3">
    <source>
        <dbReference type="Proteomes" id="UP000241462"/>
    </source>
</evidence>
<dbReference type="CDD" id="cd09271">
    <property type="entry name" value="RNase_H2-C"/>
    <property type="match status" value="1"/>
</dbReference>
<name>A0A2T3ABP6_9PEZI</name>
<dbReference type="Pfam" id="PF08615">
    <property type="entry name" value="RNase_H2_suC"/>
    <property type="match status" value="1"/>
</dbReference>
<dbReference type="Gene3D" id="2.40.128.680">
    <property type="match status" value="1"/>
</dbReference>
<dbReference type="EMBL" id="KZ678417">
    <property type="protein sequence ID" value="PSR90616.1"/>
    <property type="molecule type" value="Genomic_DNA"/>
</dbReference>
<sequence>MEQPILTVNQAPDTTLSKVTAHLLPCRVHHDGPVGSVAASYWLPQTDSAGKKTVYFRGRELHGKALKVPKGYRGVIVEKQQTQQPQSVNRAEVEPVVVDAEDEDVPLGTLETKAEFDEAVVWGHETIADSSSDPYLRAADEWIDLAEQVRNTSSDD</sequence>
<dbReference type="GO" id="GO:0006401">
    <property type="term" value="P:RNA catabolic process"/>
    <property type="evidence" value="ECO:0007669"/>
    <property type="project" value="InterPro"/>
</dbReference>
<dbReference type="InterPro" id="IPR013924">
    <property type="entry name" value="RNase_H2_suC"/>
</dbReference>
<feature type="compositionally biased region" description="Polar residues" evidence="1">
    <location>
        <begin position="80"/>
        <end position="89"/>
    </location>
</feature>
<evidence type="ECO:0000313" key="2">
    <source>
        <dbReference type="EMBL" id="PSR90616.1"/>
    </source>
</evidence>